<evidence type="ECO:0000256" key="4">
    <source>
        <dbReference type="ARBA" id="ARBA00023212"/>
    </source>
</evidence>
<dbReference type="InterPro" id="IPR001752">
    <property type="entry name" value="Kinesin_motor_dom"/>
</dbReference>
<comment type="caution">
    <text evidence="5">Lacks conserved residue(s) required for the propagation of feature annotation.</text>
</comment>
<feature type="region of interest" description="Disordered" evidence="7">
    <location>
        <begin position="75"/>
        <end position="102"/>
    </location>
</feature>
<feature type="domain" description="Kinesin motor" evidence="8">
    <location>
        <begin position="1"/>
        <end position="43"/>
    </location>
</feature>
<feature type="coiled-coil region" evidence="6">
    <location>
        <begin position="576"/>
        <end position="616"/>
    </location>
</feature>
<dbReference type="InterPro" id="IPR036961">
    <property type="entry name" value="Kinesin_motor_dom_sf"/>
</dbReference>
<evidence type="ECO:0000256" key="7">
    <source>
        <dbReference type="SAM" id="MobiDB-lite"/>
    </source>
</evidence>
<feature type="region of interest" description="Disordered" evidence="7">
    <location>
        <begin position="446"/>
        <end position="466"/>
    </location>
</feature>
<sequence>MYYFQDSLGGNAKTVMICCISPSSSDFDESLNALKYAQRARKIKNKPVVNVDVHAAQLEELRCEVRSLRQQLNDNTHALPGSQMSREISDVTSKQSSNNTDSLPEQHLLLTRCLNEAREILFSVHASPVSSSVKFCIQQWLNLINQLQLFETTDDVTCKQACTDVLSDGDCVRNAANLEHHSYSAREQTSHTQRLLQLQQAIKVLERECEKLLTSLEKVNMEKEGQTEQFLSQFLCIQNLINSILVHGDLKAEEESTVGSTCLTVNSVMSSFYARNKLLMSQLEEADMVVTSACDNSQDGVDDSRTRSSLSSTRTLPNPTVLNIDDMRTSQVAGEMSERIGMVESVAGPVDDDQGSVCRSGEVRSLRGSGKVCCEDATTTPVPNQLRLSMLSEKQLQQKFRDLTINIRMKEQLIGELDRQANDTEAINEQYEARITALEGEAERTRVEVARSSATRGEGEGPSEAVERYRRLRERVQEMKNLSFLAKHHRSRLAGLQNTVSSMKEQREELKELLHQHRQGQLSLESDVLSTRSQTFEQEEGIRIRSTDEILCASTLGMDDGDLTRAVERTWLDVEAEKILAQRQMLNHLNEELKRREEIIAKREALLEEKAALELKKMRQSRILHEQSSTTRLTRADEDQSDTRWQHRCSSAPALAEGRHASRAELFRAQKDGEQEEQAMHEDWSAGLSAFEERR</sequence>
<dbReference type="SUPFAM" id="SSF52540">
    <property type="entry name" value="P-loop containing nucleoside triphosphate hydrolases"/>
    <property type="match status" value="1"/>
</dbReference>
<gene>
    <name evidence="10" type="primary">LOC106807779</name>
</gene>
<evidence type="ECO:0000256" key="5">
    <source>
        <dbReference type="PROSITE-ProRule" id="PRU00283"/>
    </source>
</evidence>
<feature type="compositionally biased region" description="Low complexity" evidence="7">
    <location>
        <begin position="307"/>
        <end position="316"/>
    </location>
</feature>
<keyword evidence="4" id="KW-0963">Cytoplasm</keyword>
<dbReference type="GeneID" id="106807779"/>
<keyword evidence="2" id="KW-0547">Nucleotide-binding</keyword>
<evidence type="ECO:0000256" key="6">
    <source>
        <dbReference type="SAM" id="Coils"/>
    </source>
</evidence>
<dbReference type="RefSeq" id="XP_014665712.1">
    <property type="nucleotide sequence ID" value="XM_014810226.1"/>
</dbReference>
<accession>A0ABM1E0J1</accession>
<dbReference type="InterPro" id="IPR027640">
    <property type="entry name" value="Kinesin-like_fam"/>
</dbReference>
<name>A0ABM1E0J1_PRICU</name>
<evidence type="ECO:0000259" key="8">
    <source>
        <dbReference type="PROSITE" id="PS50067"/>
    </source>
</evidence>
<protein>
    <submittedName>
        <fullName evidence="10">Kinesin-like protein KIF27</fullName>
    </submittedName>
</protein>
<keyword evidence="9" id="KW-1185">Reference proteome</keyword>
<dbReference type="PANTHER" id="PTHR47969">
    <property type="entry name" value="CHROMOSOME-ASSOCIATED KINESIN KIF4A-RELATED"/>
    <property type="match status" value="1"/>
</dbReference>
<reference evidence="10" key="1">
    <citation type="submission" date="2025-08" db="UniProtKB">
        <authorList>
            <consortium name="RefSeq"/>
        </authorList>
    </citation>
    <scope>IDENTIFICATION</scope>
</reference>
<dbReference type="Pfam" id="PF00225">
    <property type="entry name" value="Kinesin"/>
    <property type="match status" value="1"/>
</dbReference>
<keyword evidence="3" id="KW-0067">ATP-binding</keyword>
<organism evidence="9 10">
    <name type="scientific">Priapulus caudatus</name>
    <name type="common">Priapulid worm</name>
    <dbReference type="NCBI Taxonomy" id="37621"/>
    <lineage>
        <taxon>Eukaryota</taxon>
        <taxon>Metazoa</taxon>
        <taxon>Ecdysozoa</taxon>
        <taxon>Scalidophora</taxon>
        <taxon>Priapulida</taxon>
        <taxon>Priapulimorpha</taxon>
        <taxon>Priapulimorphida</taxon>
        <taxon>Priapulidae</taxon>
        <taxon>Priapulus</taxon>
    </lineage>
</organism>
<evidence type="ECO:0000256" key="3">
    <source>
        <dbReference type="ARBA" id="ARBA00022840"/>
    </source>
</evidence>
<keyword evidence="4" id="KW-0206">Cytoskeleton</keyword>
<dbReference type="PROSITE" id="PS50067">
    <property type="entry name" value="KINESIN_MOTOR_2"/>
    <property type="match status" value="1"/>
</dbReference>
<proteinExistence type="inferred from homology"/>
<dbReference type="Pfam" id="PF25764">
    <property type="entry name" value="KIF21A_4th"/>
    <property type="match status" value="1"/>
</dbReference>
<feature type="coiled-coil region" evidence="6">
    <location>
        <begin position="188"/>
        <end position="222"/>
    </location>
</feature>
<evidence type="ECO:0000256" key="2">
    <source>
        <dbReference type="ARBA" id="ARBA00022741"/>
    </source>
</evidence>
<dbReference type="Gene3D" id="3.40.850.10">
    <property type="entry name" value="Kinesin motor domain"/>
    <property type="match status" value="1"/>
</dbReference>
<evidence type="ECO:0000313" key="10">
    <source>
        <dbReference type="RefSeq" id="XP_014665712.1"/>
    </source>
</evidence>
<dbReference type="Proteomes" id="UP000695022">
    <property type="component" value="Unplaced"/>
</dbReference>
<comment type="similarity">
    <text evidence="5">Belongs to the TRAFAC class myosin-kinesin ATPase superfamily. Kinesin family.</text>
</comment>
<feature type="region of interest" description="Disordered" evidence="7">
    <location>
        <begin position="294"/>
        <end position="320"/>
    </location>
</feature>
<evidence type="ECO:0000256" key="1">
    <source>
        <dbReference type="ARBA" id="ARBA00004245"/>
    </source>
</evidence>
<evidence type="ECO:0000313" key="9">
    <source>
        <dbReference type="Proteomes" id="UP000695022"/>
    </source>
</evidence>
<feature type="region of interest" description="Disordered" evidence="7">
    <location>
        <begin position="624"/>
        <end position="695"/>
    </location>
</feature>
<feature type="coiled-coil region" evidence="6">
    <location>
        <begin position="493"/>
        <end position="520"/>
    </location>
</feature>
<dbReference type="PANTHER" id="PTHR47969:SF25">
    <property type="entry name" value="KINESIN MOTOR DOMAIN-CONTAINING PROTEIN"/>
    <property type="match status" value="1"/>
</dbReference>
<feature type="compositionally biased region" description="Basic and acidic residues" evidence="7">
    <location>
        <begin position="634"/>
        <end position="645"/>
    </location>
</feature>
<dbReference type="InterPro" id="IPR027417">
    <property type="entry name" value="P-loop_NTPase"/>
</dbReference>
<keyword evidence="6" id="KW-0175">Coiled coil</keyword>
<comment type="subcellular location">
    <subcellularLocation>
        <location evidence="1">Cytoplasm</location>
        <location evidence="1">Cytoskeleton</location>
    </subcellularLocation>
</comment>
<feature type="compositionally biased region" description="Basic and acidic residues" evidence="7">
    <location>
        <begin position="657"/>
        <end position="684"/>
    </location>
</feature>